<dbReference type="STRING" id="1380566.A0A179F3Q9"/>
<dbReference type="AlphaFoldDB" id="A0A179F3Q9"/>
<dbReference type="Gene3D" id="4.10.240.10">
    <property type="entry name" value="Zn(2)-C6 fungal-type DNA-binding domain"/>
    <property type="match status" value="1"/>
</dbReference>
<evidence type="ECO:0000256" key="2">
    <source>
        <dbReference type="ARBA" id="ARBA00023242"/>
    </source>
</evidence>
<dbReference type="Pfam" id="PF00172">
    <property type="entry name" value="Zn_clus"/>
    <property type="match status" value="1"/>
</dbReference>
<dbReference type="PROSITE" id="PS00463">
    <property type="entry name" value="ZN2_CY6_FUNGAL_1"/>
    <property type="match status" value="1"/>
</dbReference>
<dbReference type="OrthoDB" id="4356994at2759"/>
<comment type="subcellular location">
    <subcellularLocation>
        <location evidence="1">Nucleus</location>
    </subcellularLocation>
</comment>
<evidence type="ECO:0000256" key="1">
    <source>
        <dbReference type="ARBA" id="ARBA00004123"/>
    </source>
</evidence>
<comment type="caution">
    <text evidence="5">The sequence shown here is derived from an EMBL/GenBank/DDBJ whole genome shotgun (WGS) entry which is preliminary data.</text>
</comment>
<dbReference type="Pfam" id="PF11951">
    <property type="entry name" value="Fungal_trans_2"/>
    <property type="match status" value="1"/>
</dbReference>
<gene>
    <name evidence="5" type="ORF">VFPPC_10125</name>
</gene>
<dbReference type="PANTHER" id="PTHR37534">
    <property type="entry name" value="TRANSCRIPTIONAL ACTIVATOR PROTEIN UGA3"/>
    <property type="match status" value="1"/>
</dbReference>
<feature type="region of interest" description="Disordered" evidence="3">
    <location>
        <begin position="1"/>
        <end position="36"/>
    </location>
</feature>
<dbReference type="GO" id="GO:0000976">
    <property type="term" value="F:transcription cis-regulatory region binding"/>
    <property type="evidence" value="ECO:0007669"/>
    <property type="project" value="TreeGrafter"/>
</dbReference>
<accession>A0A179F3Q9</accession>
<evidence type="ECO:0000256" key="3">
    <source>
        <dbReference type="SAM" id="MobiDB-lite"/>
    </source>
</evidence>
<dbReference type="SMART" id="SM00066">
    <property type="entry name" value="GAL4"/>
    <property type="match status" value="1"/>
</dbReference>
<dbReference type="KEGG" id="pchm:VFPPC_10125"/>
<dbReference type="CDD" id="cd00067">
    <property type="entry name" value="GAL4"/>
    <property type="match status" value="1"/>
</dbReference>
<dbReference type="GO" id="GO:0045944">
    <property type="term" value="P:positive regulation of transcription by RNA polymerase II"/>
    <property type="evidence" value="ECO:0007669"/>
    <property type="project" value="TreeGrafter"/>
</dbReference>
<proteinExistence type="predicted"/>
<evidence type="ECO:0000313" key="6">
    <source>
        <dbReference type="Proteomes" id="UP000078397"/>
    </source>
</evidence>
<dbReference type="SUPFAM" id="SSF57701">
    <property type="entry name" value="Zn2/Cys6 DNA-binding domain"/>
    <property type="match status" value="1"/>
</dbReference>
<evidence type="ECO:0000259" key="4">
    <source>
        <dbReference type="PROSITE" id="PS50048"/>
    </source>
</evidence>
<dbReference type="Proteomes" id="UP000078397">
    <property type="component" value="Unassembled WGS sequence"/>
</dbReference>
<reference evidence="5 6" key="1">
    <citation type="journal article" date="2016" name="PLoS Pathog.">
        <title>Biosynthesis of antibiotic leucinostatins in bio-control fungus Purpureocillium lilacinum and their inhibition on phytophthora revealed by genome mining.</title>
        <authorList>
            <person name="Wang G."/>
            <person name="Liu Z."/>
            <person name="Lin R."/>
            <person name="Li E."/>
            <person name="Mao Z."/>
            <person name="Ling J."/>
            <person name="Yang Y."/>
            <person name="Yin W.B."/>
            <person name="Xie B."/>
        </authorList>
    </citation>
    <scope>NUCLEOTIDE SEQUENCE [LARGE SCALE GENOMIC DNA]</scope>
    <source>
        <strain evidence="5">170</strain>
    </source>
</reference>
<sequence length="574" mass="65136">MATKVETTLTPPEIDLVHSPSPEYRSKASRNGPRSRNGCWTCRTKKVKCDEVRPKCCRCIRLKLLCDYSPRMRRSTANRIVNESTRAIAKFARDQPWSPSLPAHMSELANSASSIDLTSADHEAIRYYRTTFARLHHTKNPDYGLYAIIFNIAEREPIVMRVVLALGGQELEFRKRGSDQELADTRTVTPLHHYAAALRMFAEAVDGSPGPDGRQLDLDAILAAIFLMLWYEKKFGDASCRGFANHLAGAARVVWHRCRNEVFKRALHEPQDQEKRLALVRMGDDAQDRERILSQFSARILVHLCIYDSVAAGHGLGGHLVETLNQALAFTNGTSLYQDRSDSLHRFSYGLYRVMWAQDYPQEEMLDDLENRTVYCMAASIVQLRFMISSLDNLDLEAAKTCFTEIQAVFKATDVEFEEIFGIASDLAPNFDSPKRLVCNIRQLVPQYYGIKIQLARTLRRLGLPYKEPTEEFVGLIMTLSMQALRHRGDDAMVRVADALFMAAIETKDESRRDWFIARFQALCAYGCNYSRAHRLLVRASATRSRNGRTGPLTEEEVSNAMVSDTGEVERFVI</sequence>
<protein>
    <submittedName>
        <fullName evidence="5">C6 zinc finger domain-containing protein</fullName>
    </submittedName>
</protein>
<feature type="compositionally biased region" description="Polar residues" evidence="3">
    <location>
        <begin position="1"/>
        <end position="10"/>
    </location>
</feature>
<dbReference type="GeneID" id="28852546"/>
<dbReference type="GO" id="GO:0005634">
    <property type="term" value="C:nucleus"/>
    <property type="evidence" value="ECO:0007669"/>
    <property type="project" value="UniProtKB-SubCell"/>
</dbReference>
<dbReference type="InterPro" id="IPR001138">
    <property type="entry name" value="Zn2Cys6_DnaBD"/>
</dbReference>
<dbReference type="RefSeq" id="XP_018138005.1">
    <property type="nucleotide sequence ID" value="XM_018288552.1"/>
</dbReference>
<dbReference type="InterPro" id="IPR021858">
    <property type="entry name" value="Fun_TF"/>
</dbReference>
<dbReference type="EMBL" id="LSBJ02000004">
    <property type="protein sequence ID" value="OAQ60044.1"/>
    <property type="molecule type" value="Genomic_DNA"/>
</dbReference>
<organism evidence="5 6">
    <name type="scientific">Pochonia chlamydosporia 170</name>
    <dbReference type="NCBI Taxonomy" id="1380566"/>
    <lineage>
        <taxon>Eukaryota</taxon>
        <taxon>Fungi</taxon>
        <taxon>Dikarya</taxon>
        <taxon>Ascomycota</taxon>
        <taxon>Pezizomycotina</taxon>
        <taxon>Sordariomycetes</taxon>
        <taxon>Hypocreomycetidae</taxon>
        <taxon>Hypocreales</taxon>
        <taxon>Clavicipitaceae</taxon>
        <taxon>Pochonia</taxon>
    </lineage>
</organism>
<dbReference type="GO" id="GO:0000981">
    <property type="term" value="F:DNA-binding transcription factor activity, RNA polymerase II-specific"/>
    <property type="evidence" value="ECO:0007669"/>
    <property type="project" value="InterPro"/>
</dbReference>
<dbReference type="PANTHER" id="PTHR37534:SF49">
    <property type="entry name" value="LYSINE BIOSYNTHESIS REGULATORY PROTEIN LYS14"/>
    <property type="match status" value="1"/>
</dbReference>
<dbReference type="GO" id="GO:0008270">
    <property type="term" value="F:zinc ion binding"/>
    <property type="evidence" value="ECO:0007669"/>
    <property type="project" value="InterPro"/>
</dbReference>
<evidence type="ECO:0000313" key="5">
    <source>
        <dbReference type="EMBL" id="OAQ60044.1"/>
    </source>
</evidence>
<dbReference type="PROSITE" id="PS50048">
    <property type="entry name" value="ZN2_CY6_FUNGAL_2"/>
    <property type="match status" value="1"/>
</dbReference>
<dbReference type="InterPro" id="IPR036864">
    <property type="entry name" value="Zn2-C6_fun-type_DNA-bd_sf"/>
</dbReference>
<feature type="domain" description="Zn(2)-C6 fungal-type" evidence="4">
    <location>
        <begin position="38"/>
        <end position="68"/>
    </location>
</feature>
<keyword evidence="2" id="KW-0539">Nucleus</keyword>
<keyword evidence="6" id="KW-1185">Reference proteome</keyword>
<name>A0A179F3Q9_METCM</name>